<dbReference type="PANTHER" id="PTHR43245">
    <property type="entry name" value="BIFUNCTIONAL POLYMYXIN RESISTANCE PROTEIN ARNA"/>
    <property type="match status" value="1"/>
</dbReference>
<protein>
    <submittedName>
        <fullName evidence="2">Nucleoside-diphosphate-sugar epimerase</fullName>
    </submittedName>
</protein>
<dbReference type="PANTHER" id="PTHR43245:SF13">
    <property type="entry name" value="UDP-D-APIOSE_UDP-D-XYLOSE SYNTHASE 2"/>
    <property type="match status" value="1"/>
</dbReference>
<dbReference type="RefSeq" id="WP_092099961.1">
    <property type="nucleotide sequence ID" value="NZ_FOOT01000002.1"/>
</dbReference>
<accession>A0A1I2RTZ3</accession>
<proteinExistence type="predicted"/>
<name>A0A1I2RTZ3_9BACT</name>
<dbReference type="STRING" id="1436961.SAMN05421739_102514"/>
<evidence type="ECO:0000313" key="3">
    <source>
        <dbReference type="Proteomes" id="UP000198724"/>
    </source>
</evidence>
<dbReference type="InterPro" id="IPR036291">
    <property type="entry name" value="NAD(P)-bd_dom_sf"/>
</dbReference>
<reference evidence="3" key="1">
    <citation type="submission" date="2016-10" db="EMBL/GenBank/DDBJ databases">
        <authorList>
            <person name="Varghese N."/>
            <person name="Submissions S."/>
        </authorList>
    </citation>
    <scope>NUCLEOTIDE SEQUENCE [LARGE SCALE GENOMIC DNA]</scope>
    <source>
        <strain evidence="3">LP51</strain>
    </source>
</reference>
<gene>
    <name evidence="2" type="ORF">SAMN05421739_102514</name>
</gene>
<keyword evidence="3" id="KW-1185">Reference proteome</keyword>
<organism evidence="2 3">
    <name type="scientific">Pontibacter chinhatensis</name>
    <dbReference type="NCBI Taxonomy" id="1436961"/>
    <lineage>
        <taxon>Bacteria</taxon>
        <taxon>Pseudomonadati</taxon>
        <taxon>Bacteroidota</taxon>
        <taxon>Cytophagia</taxon>
        <taxon>Cytophagales</taxon>
        <taxon>Hymenobacteraceae</taxon>
        <taxon>Pontibacter</taxon>
    </lineage>
</organism>
<dbReference type="InterPro" id="IPR050177">
    <property type="entry name" value="Lipid_A_modif_metabolic_enz"/>
</dbReference>
<dbReference type="EMBL" id="FOOT01000002">
    <property type="protein sequence ID" value="SFG43553.1"/>
    <property type="molecule type" value="Genomic_DNA"/>
</dbReference>
<evidence type="ECO:0000259" key="1">
    <source>
        <dbReference type="Pfam" id="PF01370"/>
    </source>
</evidence>
<dbReference type="Pfam" id="PF01370">
    <property type="entry name" value="Epimerase"/>
    <property type="match status" value="1"/>
</dbReference>
<sequence length="322" mass="36719">MATDKFRFLVLGGTGSIGYAFTQELLQNQEQVTLLVRNRHKAQKLFGNWPTLQLVEGDAQDGELLKKLGAEATHIFHGVNYPYGKWQGNMERVTQHVIEAAAMSKATIFFPGNIYNFGLIRSITETSPQQPSTRKGQIRVKLEQLLRQAAAQGKCRVINLRLPDFWGPNVLNEGIAPIFRGALTHKPMPWLYRNDIPHQLVYTPDAARAFYELAKLPPQEAYNEYNFAGEVVPSIKAWQAQIAEIAGSKAKYKVYPGWLFKLMGLFSADMREISEMSYLWQNTILLNDDKLRRTLPNIKRTPMQQAIAETLAWHRGVREFRS</sequence>
<dbReference type="Proteomes" id="UP000198724">
    <property type="component" value="Unassembled WGS sequence"/>
</dbReference>
<dbReference type="SUPFAM" id="SSF51735">
    <property type="entry name" value="NAD(P)-binding Rossmann-fold domains"/>
    <property type="match status" value="1"/>
</dbReference>
<dbReference type="AlphaFoldDB" id="A0A1I2RTZ3"/>
<dbReference type="Gene3D" id="3.40.50.720">
    <property type="entry name" value="NAD(P)-binding Rossmann-like Domain"/>
    <property type="match status" value="1"/>
</dbReference>
<dbReference type="InterPro" id="IPR001509">
    <property type="entry name" value="Epimerase_deHydtase"/>
</dbReference>
<feature type="domain" description="NAD-dependent epimerase/dehydratase" evidence="1">
    <location>
        <begin position="9"/>
        <end position="223"/>
    </location>
</feature>
<evidence type="ECO:0000313" key="2">
    <source>
        <dbReference type="EMBL" id="SFG43553.1"/>
    </source>
</evidence>
<dbReference type="OrthoDB" id="112777at2"/>